<accession>A0A2S7XIA9</accession>
<proteinExistence type="predicted"/>
<organism evidence="2 3">
    <name type="scientific">Aliivibrio sifiae</name>
    <dbReference type="NCBI Taxonomy" id="566293"/>
    <lineage>
        <taxon>Bacteria</taxon>
        <taxon>Pseudomonadati</taxon>
        <taxon>Pseudomonadota</taxon>
        <taxon>Gammaproteobacteria</taxon>
        <taxon>Vibrionales</taxon>
        <taxon>Vibrionaceae</taxon>
        <taxon>Aliivibrio</taxon>
    </lineage>
</organism>
<dbReference type="AlphaFoldDB" id="A0A2S7XIA9"/>
<dbReference type="EMBL" id="BSOU01000003">
    <property type="protein sequence ID" value="GLR74462.1"/>
    <property type="molecule type" value="Genomic_DNA"/>
</dbReference>
<dbReference type="Proteomes" id="UP001156660">
    <property type="component" value="Unassembled WGS sequence"/>
</dbReference>
<dbReference type="Proteomes" id="UP000239273">
    <property type="component" value="Unassembled WGS sequence"/>
</dbReference>
<sequence length="124" mass="14159">MDNVSIALHQLNRAIDLYFEQKDFVSAITLSNAAQAILVKKWIVDSQAKACEDVIFNSTQSPDILQYAHKMDLCISFSSLDSHDELEEKAHQILMRCCENIMRMNLPRSNQVSVFIRSKSKILV</sequence>
<evidence type="ECO:0008006" key="5">
    <source>
        <dbReference type="Google" id="ProtNLM"/>
    </source>
</evidence>
<evidence type="ECO:0000313" key="2">
    <source>
        <dbReference type="EMBL" id="PQJ93449.1"/>
    </source>
</evidence>
<keyword evidence="4" id="KW-1185">Reference proteome</keyword>
<reference evidence="1" key="4">
    <citation type="submission" date="2023-01" db="EMBL/GenBank/DDBJ databases">
        <title>Draft genome sequence of Aliivibrio sifiae strain NBRC 105001.</title>
        <authorList>
            <person name="Sun Q."/>
            <person name="Mori K."/>
        </authorList>
    </citation>
    <scope>NUCLEOTIDE SEQUENCE</scope>
    <source>
        <strain evidence="1">NBRC 105001</strain>
    </source>
</reference>
<dbReference type="RefSeq" id="WP_061002373.1">
    <property type="nucleotide sequence ID" value="NZ_BSOU01000003.1"/>
</dbReference>
<reference evidence="1" key="1">
    <citation type="journal article" date="2014" name="Int. J. Syst. Evol. Microbiol.">
        <title>Complete genome of a new Firmicutes species belonging to the dominant human colonic microbiota ('Ruminococcus bicirculans') reveals two chromosomes and a selective capacity to utilize plant glucans.</title>
        <authorList>
            <consortium name="NISC Comparative Sequencing Program"/>
            <person name="Wegmann U."/>
            <person name="Louis P."/>
            <person name="Goesmann A."/>
            <person name="Henrissat B."/>
            <person name="Duncan S.H."/>
            <person name="Flint H.J."/>
        </authorList>
    </citation>
    <scope>NUCLEOTIDE SEQUENCE</scope>
    <source>
        <strain evidence="1">NBRC 105001</strain>
    </source>
</reference>
<dbReference type="OrthoDB" id="5918350at2"/>
<name>A0A2S7XIA9_9GAMM</name>
<comment type="caution">
    <text evidence="2">The sequence shown here is derived from an EMBL/GenBank/DDBJ whole genome shotgun (WGS) entry which is preliminary data.</text>
</comment>
<evidence type="ECO:0000313" key="4">
    <source>
        <dbReference type="Proteomes" id="UP001156660"/>
    </source>
</evidence>
<evidence type="ECO:0000313" key="1">
    <source>
        <dbReference type="EMBL" id="GLR74462.1"/>
    </source>
</evidence>
<reference evidence="2 3" key="2">
    <citation type="submission" date="2016-12" db="EMBL/GenBank/DDBJ databases">
        <title>Diversity of luminous bacteria.</title>
        <authorList>
            <person name="Yoshizawa S."/>
            <person name="Kogure K."/>
        </authorList>
    </citation>
    <scope>NUCLEOTIDE SEQUENCE [LARGE SCALE GENOMIC DNA]</scope>
    <source>
        <strain evidence="2 3">NBRC 105001</strain>
    </source>
</reference>
<protein>
    <recommendedName>
        <fullName evidence="5">HEPN domain-containing protein</fullName>
    </recommendedName>
</protein>
<dbReference type="EMBL" id="MSCP01000001">
    <property type="protein sequence ID" value="PQJ93449.1"/>
    <property type="molecule type" value="Genomic_DNA"/>
</dbReference>
<gene>
    <name evidence="2" type="ORF">BTO23_04985</name>
    <name evidence="1" type="ORF">GCM10007855_13360</name>
</gene>
<evidence type="ECO:0000313" key="3">
    <source>
        <dbReference type="Proteomes" id="UP000239273"/>
    </source>
</evidence>
<reference evidence="4" key="3">
    <citation type="journal article" date="2019" name="Int. J. Syst. Evol. Microbiol.">
        <title>The Global Catalogue of Microorganisms (GCM) 10K type strain sequencing project: providing services to taxonomists for standard genome sequencing and annotation.</title>
        <authorList>
            <consortium name="The Broad Institute Genomics Platform"/>
            <consortium name="The Broad Institute Genome Sequencing Center for Infectious Disease"/>
            <person name="Wu L."/>
            <person name="Ma J."/>
        </authorList>
    </citation>
    <scope>NUCLEOTIDE SEQUENCE [LARGE SCALE GENOMIC DNA]</scope>
    <source>
        <strain evidence="4">NBRC 105001</strain>
    </source>
</reference>